<keyword evidence="4" id="KW-1185">Reference proteome</keyword>
<dbReference type="AlphaFoldDB" id="A0AAV2QYW6"/>
<keyword evidence="1" id="KW-1015">Disulfide bond</keyword>
<dbReference type="PROSITE" id="PS50041">
    <property type="entry name" value="C_TYPE_LECTIN_2"/>
    <property type="match status" value="1"/>
</dbReference>
<sequence length="164" mass="18856">IQELSFDSCEEIKDTFIKLQSLHNASVEYIMETNRSCLPPFKEIADLGCVYTFDTRTGWILANVECMVLGAQLMVNPPLEPLLQYIIKEGYSNHSQFWIGGKHYDNWRWLNSEIITEGWAEGEPDINTSSACVYFFYYGTGGLLYDQPCDHDKMFICEIPTKVT</sequence>
<evidence type="ECO:0000259" key="2">
    <source>
        <dbReference type="PROSITE" id="PS50041"/>
    </source>
</evidence>
<dbReference type="Gene3D" id="3.10.100.10">
    <property type="entry name" value="Mannose-Binding Protein A, subunit A"/>
    <property type="match status" value="1"/>
</dbReference>
<organism evidence="3 4">
    <name type="scientific">Meganyctiphanes norvegica</name>
    <name type="common">Northern krill</name>
    <name type="synonym">Thysanopoda norvegica</name>
    <dbReference type="NCBI Taxonomy" id="48144"/>
    <lineage>
        <taxon>Eukaryota</taxon>
        <taxon>Metazoa</taxon>
        <taxon>Ecdysozoa</taxon>
        <taxon>Arthropoda</taxon>
        <taxon>Crustacea</taxon>
        <taxon>Multicrustacea</taxon>
        <taxon>Malacostraca</taxon>
        <taxon>Eumalacostraca</taxon>
        <taxon>Eucarida</taxon>
        <taxon>Euphausiacea</taxon>
        <taxon>Euphausiidae</taxon>
        <taxon>Meganyctiphanes</taxon>
    </lineage>
</organism>
<protein>
    <recommendedName>
        <fullName evidence="2">C-type lectin domain-containing protein</fullName>
    </recommendedName>
</protein>
<dbReference type="InterPro" id="IPR018378">
    <property type="entry name" value="C-type_lectin_CS"/>
</dbReference>
<dbReference type="CDD" id="cd00037">
    <property type="entry name" value="CLECT"/>
    <property type="match status" value="1"/>
</dbReference>
<comment type="caution">
    <text evidence="3">The sequence shown here is derived from an EMBL/GenBank/DDBJ whole genome shotgun (WGS) entry which is preliminary data.</text>
</comment>
<reference evidence="3 4" key="1">
    <citation type="submission" date="2024-05" db="EMBL/GenBank/DDBJ databases">
        <authorList>
            <person name="Wallberg A."/>
        </authorList>
    </citation>
    <scope>NUCLEOTIDE SEQUENCE [LARGE SCALE GENOMIC DNA]</scope>
</reference>
<evidence type="ECO:0000256" key="1">
    <source>
        <dbReference type="ARBA" id="ARBA00023157"/>
    </source>
</evidence>
<dbReference type="EMBL" id="CAXKWB010013217">
    <property type="protein sequence ID" value="CAL4107008.1"/>
    <property type="molecule type" value="Genomic_DNA"/>
</dbReference>
<gene>
    <name evidence="3" type="ORF">MNOR_LOCUS18462</name>
</gene>
<dbReference type="InterPro" id="IPR001304">
    <property type="entry name" value="C-type_lectin-like"/>
</dbReference>
<dbReference type="InterPro" id="IPR016186">
    <property type="entry name" value="C-type_lectin-like/link_sf"/>
</dbReference>
<dbReference type="Proteomes" id="UP001497623">
    <property type="component" value="Unassembled WGS sequence"/>
</dbReference>
<feature type="domain" description="C-type lectin" evidence="2">
    <location>
        <begin position="49"/>
        <end position="158"/>
    </location>
</feature>
<dbReference type="SMART" id="SM00034">
    <property type="entry name" value="CLECT"/>
    <property type="match status" value="1"/>
</dbReference>
<evidence type="ECO:0000313" key="3">
    <source>
        <dbReference type="EMBL" id="CAL4107008.1"/>
    </source>
</evidence>
<dbReference type="InterPro" id="IPR016187">
    <property type="entry name" value="CTDL_fold"/>
</dbReference>
<proteinExistence type="predicted"/>
<dbReference type="Pfam" id="PF00059">
    <property type="entry name" value="Lectin_C"/>
    <property type="match status" value="1"/>
</dbReference>
<dbReference type="PROSITE" id="PS00615">
    <property type="entry name" value="C_TYPE_LECTIN_1"/>
    <property type="match status" value="1"/>
</dbReference>
<feature type="non-terminal residue" evidence="3">
    <location>
        <position position="1"/>
    </location>
</feature>
<dbReference type="SUPFAM" id="SSF56436">
    <property type="entry name" value="C-type lectin-like"/>
    <property type="match status" value="1"/>
</dbReference>
<name>A0AAV2QYW6_MEGNR</name>
<accession>A0AAV2QYW6</accession>
<evidence type="ECO:0000313" key="4">
    <source>
        <dbReference type="Proteomes" id="UP001497623"/>
    </source>
</evidence>